<feature type="compositionally biased region" description="Low complexity" evidence="1">
    <location>
        <begin position="285"/>
        <end position="300"/>
    </location>
</feature>
<proteinExistence type="predicted"/>
<feature type="region of interest" description="Disordered" evidence="1">
    <location>
        <begin position="209"/>
        <end position="244"/>
    </location>
</feature>
<name>A0A914UMJ1_9BILA</name>
<evidence type="ECO:0000313" key="3">
    <source>
        <dbReference type="Proteomes" id="UP000887566"/>
    </source>
</evidence>
<evidence type="ECO:0000256" key="1">
    <source>
        <dbReference type="SAM" id="MobiDB-lite"/>
    </source>
</evidence>
<feature type="compositionally biased region" description="Low complexity" evidence="1">
    <location>
        <begin position="139"/>
        <end position="170"/>
    </location>
</feature>
<protein>
    <submittedName>
        <fullName evidence="4">Prion protein</fullName>
    </submittedName>
</protein>
<feature type="compositionally biased region" description="Polar residues" evidence="1">
    <location>
        <begin position="96"/>
        <end position="138"/>
    </location>
</feature>
<feature type="region of interest" description="Disordered" evidence="1">
    <location>
        <begin position="96"/>
        <end position="193"/>
    </location>
</feature>
<feature type="region of interest" description="Disordered" evidence="1">
    <location>
        <begin position="273"/>
        <end position="333"/>
    </location>
</feature>
<keyword evidence="2" id="KW-0732">Signal</keyword>
<feature type="signal peptide" evidence="2">
    <location>
        <begin position="1"/>
        <end position="19"/>
    </location>
</feature>
<feature type="chain" id="PRO_5037023769" evidence="2">
    <location>
        <begin position="20"/>
        <end position="399"/>
    </location>
</feature>
<sequence length="399" mass="44377">MERTAVTFAFLLIANIVRTAHFVQQPCPNCYQQPNYGYVTTTLRPNMPRVNDYIYQDRIRSQQQQQSLNNYYNSPNSNYNRQLQDSVVNQQFSTTRSPFTLSPSQGNQNQFVPGQNGNSNQYQVPNNQGGNQYQTNADQNGNQGSYQGQNQGSYQGQNQNQPYQEGQYPEMNNDGFNNQMQSSSDNFGYNNNQQQATPALLSNALPWHQPQAVPYPTNNNSQNPNQFQSGQTQNGNQGNLNSQNQFQSTQNFNQGQNQGYTQYPGQQMTQVINQGQGSPQNQGLNQNQGYTQYPGQTTTQRFNQGQVNSQSQGYTQYPGQPTTQGPNQNQGYTQNLNDATPLNNNEMNGGNGFDYSTVTTTQPNVAIAGAGPGNASSQLKGWALTIVTCIISVVLVKYS</sequence>
<feature type="compositionally biased region" description="Polar residues" evidence="1">
    <location>
        <begin position="301"/>
        <end position="333"/>
    </location>
</feature>
<evidence type="ECO:0000256" key="2">
    <source>
        <dbReference type="SAM" id="SignalP"/>
    </source>
</evidence>
<dbReference type="AlphaFoldDB" id="A0A914UMJ1"/>
<accession>A0A914UMJ1</accession>
<dbReference type="Proteomes" id="UP000887566">
    <property type="component" value="Unplaced"/>
</dbReference>
<organism evidence="3 4">
    <name type="scientific">Plectus sambesii</name>
    <dbReference type="NCBI Taxonomy" id="2011161"/>
    <lineage>
        <taxon>Eukaryota</taxon>
        <taxon>Metazoa</taxon>
        <taxon>Ecdysozoa</taxon>
        <taxon>Nematoda</taxon>
        <taxon>Chromadorea</taxon>
        <taxon>Plectida</taxon>
        <taxon>Plectina</taxon>
        <taxon>Plectoidea</taxon>
        <taxon>Plectidae</taxon>
        <taxon>Plectus</taxon>
    </lineage>
</organism>
<keyword evidence="3" id="KW-1185">Reference proteome</keyword>
<dbReference type="WBParaSite" id="PSAMB.scaffold1095size36041.g11001.t1">
    <property type="protein sequence ID" value="PSAMB.scaffold1095size36041.g11001.t1"/>
    <property type="gene ID" value="PSAMB.scaffold1095size36041.g11001"/>
</dbReference>
<reference evidence="4" key="1">
    <citation type="submission" date="2022-11" db="UniProtKB">
        <authorList>
            <consortium name="WormBaseParasite"/>
        </authorList>
    </citation>
    <scope>IDENTIFICATION</scope>
</reference>
<evidence type="ECO:0000313" key="4">
    <source>
        <dbReference type="WBParaSite" id="PSAMB.scaffold1095size36041.g11001.t1"/>
    </source>
</evidence>
<feature type="compositionally biased region" description="Low complexity" evidence="1">
    <location>
        <begin position="218"/>
        <end position="244"/>
    </location>
</feature>
<feature type="compositionally biased region" description="Polar residues" evidence="1">
    <location>
        <begin position="273"/>
        <end position="284"/>
    </location>
</feature>
<feature type="compositionally biased region" description="Polar residues" evidence="1">
    <location>
        <begin position="174"/>
        <end position="193"/>
    </location>
</feature>